<dbReference type="AlphaFoldDB" id="A0A915NGG5"/>
<name>A0A915NGG5_9BILA</name>
<organism evidence="1 2">
    <name type="scientific">Meloidogyne floridensis</name>
    <dbReference type="NCBI Taxonomy" id="298350"/>
    <lineage>
        <taxon>Eukaryota</taxon>
        <taxon>Metazoa</taxon>
        <taxon>Ecdysozoa</taxon>
        <taxon>Nematoda</taxon>
        <taxon>Chromadorea</taxon>
        <taxon>Rhabditida</taxon>
        <taxon>Tylenchina</taxon>
        <taxon>Tylenchomorpha</taxon>
        <taxon>Tylenchoidea</taxon>
        <taxon>Meloidogynidae</taxon>
        <taxon>Meloidogyninae</taxon>
        <taxon>Meloidogyne</taxon>
    </lineage>
</organism>
<evidence type="ECO:0000313" key="1">
    <source>
        <dbReference type="Proteomes" id="UP000887560"/>
    </source>
</evidence>
<sequence length="23" mass="2679">MMEIISCLRKGVRRENCQKNVGN</sequence>
<proteinExistence type="predicted"/>
<keyword evidence="1" id="KW-1185">Reference proteome</keyword>
<reference evidence="2" key="1">
    <citation type="submission" date="2022-11" db="UniProtKB">
        <authorList>
            <consortium name="WormBaseParasite"/>
        </authorList>
    </citation>
    <scope>IDENTIFICATION</scope>
</reference>
<dbReference type="WBParaSite" id="scf7180000418429.g2396">
    <property type="protein sequence ID" value="scf7180000418429.g2396"/>
    <property type="gene ID" value="scf7180000418429.g2396"/>
</dbReference>
<protein>
    <submittedName>
        <fullName evidence="2">Uncharacterized protein</fullName>
    </submittedName>
</protein>
<evidence type="ECO:0000313" key="2">
    <source>
        <dbReference type="WBParaSite" id="scf7180000418429.g2396"/>
    </source>
</evidence>
<dbReference type="Proteomes" id="UP000887560">
    <property type="component" value="Unplaced"/>
</dbReference>
<accession>A0A915NGG5</accession>